<reference evidence="7 8" key="1">
    <citation type="submission" date="2017-05" db="EMBL/GenBank/DDBJ databases">
        <title>Complete and WGS of Bordetella genogroups.</title>
        <authorList>
            <person name="Spilker T."/>
            <person name="LiPuma J."/>
        </authorList>
    </citation>
    <scope>NUCLEOTIDE SEQUENCE [LARGE SCALE GENOMIC DNA]</scope>
    <source>
        <strain evidence="7 8">AU17610</strain>
    </source>
</reference>
<sequence>MLGILAALPEEITELLAEMGPTAEVHRIGMRDYHVGVLAGQPCVLVLTRIGKVAAAATTAMLLHAFGVRAVVFTGVAGGIHPRVQVGDVVIGDALLQHDLDARPLFPRYEVPLLARSHFATEAALTALLGQCAADFLAGYAHGRAAQPAVHHGPIATGDCFVGDAVTLARLREELPQALCVEMEGAAVAQVCHEFGVPCAVLRTISDRADNAAPVDFKRFLTEVASVYSAGILRRFLRALPAPGG</sequence>
<dbReference type="Pfam" id="PF01048">
    <property type="entry name" value="PNP_UDP_1"/>
    <property type="match status" value="1"/>
</dbReference>
<dbReference type="CDD" id="cd09008">
    <property type="entry name" value="MTAN"/>
    <property type="match status" value="1"/>
</dbReference>
<evidence type="ECO:0000313" key="7">
    <source>
        <dbReference type="EMBL" id="OZI28078.1"/>
    </source>
</evidence>
<dbReference type="InterPro" id="IPR000845">
    <property type="entry name" value="Nucleoside_phosphorylase_d"/>
</dbReference>
<dbReference type="InterPro" id="IPR010049">
    <property type="entry name" value="MTA_SAH_Nsdase"/>
</dbReference>
<keyword evidence="4" id="KW-0378">Hydrolase</keyword>
<evidence type="ECO:0000256" key="4">
    <source>
        <dbReference type="ARBA" id="ARBA00022801"/>
    </source>
</evidence>
<dbReference type="PANTHER" id="PTHR46832:SF1">
    <property type="entry name" value="5'-METHYLTHIOADENOSINE_S-ADENOSYLHOMOCYSTEINE NUCLEOSIDASE"/>
    <property type="match status" value="1"/>
</dbReference>
<dbReference type="GO" id="GO:0009164">
    <property type="term" value="P:nucleoside catabolic process"/>
    <property type="evidence" value="ECO:0007669"/>
    <property type="project" value="InterPro"/>
</dbReference>
<dbReference type="Proteomes" id="UP000217005">
    <property type="component" value="Unassembled WGS sequence"/>
</dbReference>
<keyword evidence="5" id="KW-0486">Methionine biosynthesis</keyword>
<dbReference type="OrthoDB" id="9792278at2"/>
<protein>
    <recommendedName>
        <fullName evidence="2">adenosylhomocysteine nucleosidase</fullName>
        <ecNumber evidence="2">3.2.2.9</ecNumber>
    </recommendedName>
</protein>
<dbReference type="GO" id="GO:0008782">
    <property type="term" value="F:adenosylhomocysteine nucleosidase activity"/>
    <property type="evidence" value="ECO:0007669"/>
    <property type="project" value="UniProtKB-EC"/>
</dbReference>
<dbReference type="GO" id="GO:0008930">
    <property type="term" value="F:methylthioadenosine nucleosidase activity"/>
    <property type="evidence" value="ECO:0007669"/>
    <property type="project" value="InterPro"/>
</dbReference>
<dbReference type="UniPathway" id="UPA00904">
    <property type="reaction ID" value="UER00871"/>
</dbReference>
<keyword evidence="3" id="KW-0028">Amino-acid biosynthesis</keyword>
<dbReference type="EC" id="3.2.2.9" evidence="2"/>
<evidence type="ECO:0000256" key="3">
    <source>
        <dbReference type="ARBA" id="ARBA00022605"/>
    </source>
</evidence>
<dbReference type="Gene3D" id="3.40.50.1580">
    <property type="entry name" value="Nucleoside phosphorylase domain"/>
    <property type="match status" value="1"/>
</dbReference>
<dbReference type="NCBIfam" id="NF004079">
    <property type="entry name" value="PRK05584.1"/>
    <property type="match status" value="1"/>
</dbReference>
<dbReference type="EMBL" id="NEVL01000007">
    <property type="protein sequence ID" value="OZI28078.1"/>
    <property type="molecule type" value="Genomic_DNA"/>
</dbReference>
<dbReference type="AlphaFoldDB" id="A0A261RSN6"/>
<dbReference type="PANTHER" id="PTHR46832">
    <property type="entry name" value="5'-METHYLTHIOADENOSINE/S-ADENOSYLHOMOCYSTEINE NUCLEOSIDASE"/>
    <property type="match status" value="1"/>
</dbReference>
<dbReference type="SUPFAM" id="SSF53167">
    <property type="entry name" value="Purine and uridine phosphorylases"/>
    <property type="match status" value="1"/>
</dbReference>
<accession>A0A261RSN6</accession>
<gene>
    <name evidence="7" type="ORF">CEG14_24495</name>
</gene>
<evidence type="ECO:0000259" key="6">
    <source>
        <dbReference type="Pfam" id="PF01048"/>
    </source>
</evidence>
<dbReference type="GO" id="GO:0005829">
    <property type="term" value="C:cytosol"/>
    <property type="evidence" value="ECO:0007669"/>
    <property type="project" value="TreeGrafter"/>
</dbReference>
<evidence type="ECO:0000256" key="1">
    <source>
        <dbReference type="ARBA" id="ARBA00004945"/>
    </source>
</evidence>
<feature type="domain" description="Nucleoside phosphorylase" evidence="6">
    <location>
        <begin position="2"/>
        <end position="238"/>
    </location>
</feature>
<dbReference type="InterPro" id="IPR035994">
    <property type="entry name" value="Nucleoside_phosphorylase_sf"/>
</dbReference>
<comment type="pathway">
    <text evidence="1">Amino-acid biosynthesis; L-methionine biosynthesis via salvage pathway; S-methyl-5-thio-alpha-D-ribose 1-phosphate from S-methyl-5'-thioadenosine (hydrolase route): step 1/2.</text>
</comment>
<proteinExistence type="predicted"/>
<name>A0A261RSN6_9BORD</name>
<dbReference type="GO" id="GO:0019284">
    <property type="term" value="P:L-methionine salvage from S-adenosylmethionine"/>
    <property type="evidence" value="ECO:0007669"/>
    <property type="project" value="TreeGrafter"/>
</dbReference>
<dbReference type="NCBIfam" id="TIGR01704">
    <property type="entry name" value="MTA_SAH-Nsdase"/>
    <property type="match status" value="1"/>
</dbReference>
<evidence type="ECO:0000256" key="2">
    <source>
        <dbReference type="ARBA" id="ARBA00011974"/>
    </source>
</evidence>
<evidence type="ECO:0000313" key="8">
    <source>
        <dbReference type="Proteomes" id="UP000217005"/>
    </source>
</evidence>
<evidence type="ECO:0000256" key="5">
    <source>
        <dbReference type="ARBA" id="ARBA00023167"/>
    </source>
</evidence>
<dbReference type="GO" id="GO:0019509">
    <property type="term" value="P:L-methionine salvage from methylthioadenosine"/>
    <property type="evidence" value="ECO:0007669"/>
    <property type="project" value="UniProtKB-UniPathway"/>
</dbReference>
<organism evidence="7 8">
    <name type="scientific">Bordetella genomosp. 1</name>
    <dbReference type="NCBI Taxonomy" id="1395607"/>
    <lineage>
        <taxon>Bacteria</taxon>
        <taxon>Pseudomonadati</taxon>
        <taxon>Pseudomonadota</taxon>
        <taxon>Betaproteobacteria</taxon>
        <taxon>Burkholderiales</taxon>
        <taxon>Alcaligenaceae</taxon>
        <taxon>Bordetella</taxon>
    </lineage>
</organism>
<dbReference type="RefSeq" id="WP_094829032.1">
    <property type="nucleotide sequence ID" value="NZ_NEVL01000007.1"/>
</dbReference>
<comment type="caution">
    <text evidence="7">The sequence shown here is derived from an EMBL/GenBank/DDBJ whole genome shotgun (WGS) entry which is preliminary data.</text>
</comment>